<evidence type="ECO:0000313" key="8">
    <source>
        <dbReference type="Proteomes" id="UP000078486"/>
    </source>
</evidence>
<accession>A0A178IEH8</accession>
<keyword evidence="4" id="KW-0378">Hydrolase</keyword>
<dbReference type="Pfam" id="PF02265">
    <property type="entry name" value="S1-P1_nuclease"/>
    <property type="match status" value="1"/>
</dbReference>
<reference evidence="7 8" key="1">
    <citation type="submission" date="2016-01" db="EMBL/GenBank/DDBJ databases">
        <title>High potential of lignocellulose degradation of a new Verrucomicrobia species.</title>
        <authorList>
            <person name="Wang Y."/>
            <person name="Shi Y."/>
            <person name="Qiu Z."/>
            <person name="Liu S."/>
            <person name="Yang H."/>
        </authorList>
    </citation>
    <scope>NUCLEOTIDE SEQUENCE [LARGE SCALE GENOMIC DNA]</scope>
    <source>
        <strain evidence="7 8">TSB47</strain>
    </source>
</reference>
<organism evidence="7 8">
    <name type="scientific">Termitidicoccus mucosus</name>
    <dbReference type="NCBI Taxonomy" id="1184151"/>
    <lineage>
        <taxon>Bacteria</taxon>
        <taxon>Pseudomonadati</taxon>
        <taxon>Verrucomicrobiota</taxon>
        <taxon>Opitutia</taxon>
        <taxon>Opitutales</taxon>
        <taxon>Opitutaceae</taxon>
        <taxon>Termitidicoccus</taxon>
    </lineage>
</organism>
<dbReference type="GO" id="GO:0006308">
    <property type="term" value="P:DNA catabolic process"/>
    <property type="evidence" value="ECO:0007669"/>
    <property type="project" value="InterPro"/>
</dbReference>
<proteinExistence type="predicted"/>
<keyword evidence="5" id="KW-1015">Disulfide bond</keyword>
<dbReference type="GO" id="GO:0003676">
    <property type="term" value="F:nucleic acid binding"/>
    <property type="evidence" value="ECO:0007669"/>
    <property type="project" value="InterPro"/>
</dbReference>
<keyword evidence="6" id="KW-0325">Glycoprotein</keyword>
<dbReference type="PANTHER" id="PTHR33146:SF26">
    <property type="entry name" value="ENDONUCLEASE 4"/>
    <property type="match status" value="1"/>
</dbReference>
<evidence type="ECO:0008006" key="9">
    <source>
        <dbReference type="Google" id="ProtNLM"/>
    </source>
</evidence>
<evidence type="ECO:0000256" key="4">
    <source>
        <dbReference type="ARBA" id="ARBA00022801"/>
    </source>
</evidence>
<dbReference type="PANTHER" id="PTHR33146">
    <property type="entry name" value="ENDONUCLEASE 4"/>
    <property type="match status" value="1"/>
</dbReference>
<comment type="caution">
    <text evidence="7">The sequence shown here is derived from an EMBL/GenBank/DDBJ whole genome shotgun (WGS) entry which is preliminary data.</text>
</comment>
<dbReference type="GO" id="GO:0016788">
    <property type="term" value="F:hydrolase activity, acting on ester bonds"/>
    <property type="evidence" value="ECO:0007669"/>
    <property type="project" value="InterPro"/>
</dbReference>
<dbReference type="InterPro" id="IPR003154">
    <property type="entry name" value="S1/P1nuclease"/>
</dbReference>
<name>A0A178IEH8_9BACT</name>
<evidence type="ECO:0000256" key="1">
    <source>
        <dbReference type="ARBA" id="ARBA00022722"/>
    </source>
</evidence>
<dbReference type="GO" id="GO:0046872">
    <property type="term" value="F:metal ion binding"/>
    <property type="evidence" value="ECO:0007669"/>
    <property type="project" value="UniProtKB-KW"/>
</dbReference>
<evidence type="ECO:0000256" key="6">
    <source>
        <dbReference type="ARBA" id="ARBA00023180"/>
    </source>
</evidence>
<evidence type="ECO:0000256" key="2">
    <source>
        <dbReference type="ARBA" id="ARBA00022723"/>
    </source>
</evidence>
<dbReference type="Proteomes" id="UP000078486">
    <property type="component" value="Unassembled WGS sequence"/>
</dbReference>
<gene>
    <name evidence="7" type="ORF">AW736_18990</name>
</gene>
<dbReference type="EMBL" id="LRRQ01000136">
    <property type="protein sequence ID" value="OAM88423.1"/>
    <property type="molecule type" value="Genomic_DNA"/>
</dbReference>
<dbReference type="GO" id="GO:0004519">
    <property type="term" value="F:endonuclease activity"/>
    <property type="evidence" value="ECO:0007669"/>
    <property type="project" value="UniProtKB-KW"/>
</dbReference>
<dbReference type="Gene3D" id="1.10.575.10">
    <property type="entry name" value="P1 Nuclease"/>
    <property type="match status" value="1"/>
</dbReference>
<evidence type="ECO:0000313" key="7">
    <source>
        <dbReference type="EMBL" id="OAM88423.1"/>
    </source>
</evidence>
<keyword evidence="2" id="KW-0479">Metal-binding</keyword>
<dbReference type="AlphaFoldDB" id="A0A178IEH8"/>
<keyword evidence="3" id="KW-0255">Endonuclease</keyword>
<evidence type="ECO:0000256" key="3">
    <source>
        <dbReference type="ARBA" id="ARBA00022759"/>
    </source>
</evidence>
<sequence length="249" mass="28596">MSSPREALAWGRNGHDAVAAIAEWNLTPKAKATVESYLGGHSIVYYSSWMDNYRHTPEYKHSSQWHTAPVDDRFYHTAAVAREGGDAMTALDDILTILRDYKRHPDDIVSLNIKYLVHLLGDMHCPVHVKYTTIKTNFSVYINGKKSTYHSVWDGDAVATHKWGYLEWVHQMNRLDKDQIAKVTAGTHRDWFHENALDSRVIYEWARPDMKLDGNDYKDFINKAAPLAESQIQKAGYRLARILNDCFGQ</sequence>
<keyword evidence="1" id="KW-0540">Nuclease</keyword>
<keyword evidence="8" id="KW-1185">Reference proteome</keyword>
<protein>
    <recommendedName>
        <fullName evidence="9">S1/P1 Nuclease</fullName>
    </recommendedName>
</protein>
<evidence type="ECO:0000256" key="5">
    <source>
        <dbReference type="ARBA" id="ARBA00023157"/>
    </source>
</evidence>
<dbReference type="STRING" id="1184151.AW736_18990"/>
<dbReference type="SUPFAM" id="SSF48537">
    <property type="entry name" value="Phospholipase C/P1 nuclease"/>
    <property type="match status" value="1"/>
</dbReference>
<dbReference type="CDD" id="cd11010">
    <property type="entry name" value="S1-P1_nuclease"/>
    <property type="match status" value="1"/>
</dbReference>
<dbReference type="InterPro" id="IPR008947">
    <property type="entry name" value="PLipase_C/P1_nuclease_dom_sf"/>
</dbReference>